<dbReference type="Proteomes" id="UP000078576">
    <property type="component" value="Unassembled WGS sequence"/>
</dbReference>
<proteinExistence type="predicted"/>
<reference evidence="4" key="1">
    <citation type="submission" date="2014-12" db="EMBL/GenBank/DDBJ databases">
        <title>Genome Sequence of Valsa Canker Pathogens Uncovers a Specific Adaption of Colonization on Woody Bark.</title>
        <authorList>
            <person name="Yin Z."/>
            <person name="Liu H."/>
            <person name="Gao X."/>
            <person name="Li Z."/>
            <person name="Song N."/>
            <person name="Ke X."/>
            <person name="Dai Q."/>
            <person name="Wu Y."/>
            <person name="Sun Y."/>
            <person name="Xu J.-R."/>
            <person name="Kang Z.K."/>
            <person name="Wang L."/>
            <person name="Huang L."/>
        </authorList>
    </citation>
    <scope>NUCLEOTIDE SEQUENCE [LARGE SCALE GENOMIC DNA]</scope>
    <source>
        <strain evidence="4">SXYL134</strain>
    </source>
</reference>
<organism evidence="3 4">
    <name type="scientific">Cytospora mali</name>
    <name type="common">Apple Valsa canker fungus</name>
    <name type="synonym">Valsa mali</name>
    <dbReference type="NCBI Taxonomy" id="578113"/>
    <lineage>
        <taxon>Eukaryota</taxon>
        <taxon>Fungi</taxon>
        <taxon>Dikarya</taxon>
        <taxon>Ascomycota</taxon>
        <taxon>Pezizomycotina</taxon>
        <taxon>Sordariomycetes</taxon>
        <taxon>Sordariomycetidae</taxon>
        <taxon>Diaporthales</taxon>
        <taxon>Cytosporaceae</taxon>
        <taxon>Cytospora</taxon>
    </lineage>
</organism>
<dbReference type="EMBL" id="KN714762">
    <property type="protein sequence ID" value="KUI60915.1"/>
    <property type="molecule type" value="Genomic_DNA"/>
</dbReference>
<gene>
    <name evidence="3" type="ORF">VP1G_11240</name>
</gene>
<evidence type="ECO:0000256" key="1">
    <source>
        <dbReference type="SAM" id="MobiDB-lite"/>
    </source>
</evidence>
<feature type="region of interest" description="Disordered" evidence="1">
    <location>
        <begin position="42"/>
        <end position="64"/>
    </location>
</feature>
<dbReference type="InterPro" id="IPR003615">
    <property type="entry name" value="HNH_nuc"/>
</dbReference>
<feature type="domain" description="HNH nuclease" evidence="2">
    <location>
        <begin position="73"/>
        <end position="137"/>
    </location>
</feature>
<sequence length="332" mass="37926">MHTPTSTPTSASQLSATEYEPYPIVPSFEDWRFPHNRLPSEWKLPHNPPSQLPIPSPAEQTSPSHTFQAQNRCCLTDFRMGTSECHLIPSEKRDWFGMNGMAEYASCLTGTVDDEANIVILRADLHQLFDQRRFAIVPKPSATLPSSGTPSSTFSAHAHAIHVLDNGEETGEFPDLYQNASIQRGYVDKLSREFLFARSAWALVPLLRSFLETPVSRRLAVIVNKDENKDKPTRILSDLSHPLVQWMNNTQFTEHLHEKGESRNGSRKRRPAQMTRDAETDVEDDAYLDPAQKQLNETTRWYEAHGRYAAVDFCPDDWEDDKDVNRGRSRYR</sequence>
<dbReference type="OrthoDB" id="2142759at2759"/>
<protein>
    <recommendedName>
        <fullName evidence="2">HNH nuclease domain-containing protein</fullName>
    </recommendedName>
</protein>
<accession>A0A194VAB6</accession>
<evidence type="ECO:0000313" key="3">
    <source>
        <dbReference type="EMBL" id="KUI60915.1"/>
    </source>
</evidence>
<feature type="region of interest" description="Disordered" evidence="1">
    <location>
        <begin position="256"/>
        <end position="289"/>
    </location>
</feature>
<feature type="compositionally biased region" description="Pro residues" evidence="1">
    <location>
        <begin position="46"/>
        <end position="56"/>
    </location>
</feature>
<dbReference type="AlphaFoldDB" id="A0A194VAB6"/>
<evidence type="ECO:0000313" key="4">
    <source>
        <dbReference type="Proteomes" id="UP000078576"/>
    </source>
</evidence>
<evidence type="ECO:0000259" key="2">
    <source>
        <dbReference type="Pfam" id="PF13391"/>
    </source>
</evidence>
<name>A0A194VAB6_CYTMA</name>
<keyword evidence="4" id="KW-1185">Reference proteome</keyword>
<dbReference type="Pfam" id="PF13391">
    <property type="entry name" value="HNH_2"/>
    <property type="match status" value="1"/>
</dbReference>